<comment type="similarity">
    <text evidence="2 8">Belongs to the glycosyltransferase 92 family.</text>
</comment>
<evidence type="ECO:0000313" key="11">
    <source>
        <dbReference type="RefSeq" id="XP_032806912.1"/>
    </source>
</evidence>
<evidence type="ECO:0000256" key="7">
    <source>
        <dbReference type="ARBA" id="ARBA00023136"/>
    </source>
</evidence>
<dbReference type="GO" id="GO:0016757">
    <property type="term" value="F:glycosyltransferase activity"/>
    <property type="evidence" value="ECO:0007669"/>
    <property type="project" value="UniProtKB-UniRule"/>
</dbReference>
<organism evidence="10 11">
    <name type="scientific">Petromyzon marinus</name>
    <name type="common">Sea lamprey</name>
    <dbReference type="NCBI Taxonomy" id="7757"/>
    <lineage>
        <taxon>Eukaryota</taxon>
        <taxon>Metazoa</taxon>
        <taxon>Chordata</taxon>
        <taxon>Craniata</taxon>
        <taxon>Vertebrata</taxon>
        <taxon>Cyclostomata</taxon>
        <taxon>Hyperoartia</taxon>
        <taxon>Petromyzontiformes</taxon>
        <taxon>Petromyzontidae</taxon>
        <taxon>Petromyzon</taxon>
    </lineage>
</organism>
<dbReference type="EC" id="2.4.1.-" evidence="8"/>
<dbReference type="AlphaFoldDB" id="A0AAJ7SYN5"/>
<dbReference type="InterPro" id="IPR008166">
    <property type="entry name" value="Glyco_transf_92"/>
</dbReference>
<dbReference type="Pfam" id="PF01697">
    <property type="entry name" value="Glyco_transf_92"/>
    <property type="match status" value="1"/>
</dbReference>
<dbReference type="PANTHER" id="PTHR21461">
    <property type="entry name" value="GLYCOSYLTRANSFERASE FAMILY 92 PROTEIN"/>
    <property type="match status" value="1"/>
</dbReference>
<dbReference type="RefSeq" id="XP_032806912.1">
    <property type="nucleotide sequence ID" value="XM_032951021.1"/>
</dbReference>
<dbReference type="PANTHER" id="PTHR21461:SF52">
    <property type="entry name" value="GLYCOSYLTRANSFERASE FAMILY 92 PROTEIN"/>
    <property type="match status" value="1"/>
</dbReference>
<keyword evidence="4 8" id="KW-0808">Transferase</keyword>
<dbReference type="GO" id="GO:0005737">
    <property type="term" value="C:cytoplasm"/>
    <property type="evidence" value="ECO:0007669"/>
    <property type="project" value="TreeGrafter"/>
</dbReference>
<feature type="chain" id="PRO_5042535206" description="Glycosyltransferase family 92 protein" evidence="9">
    <location>
        <begin position="29"/>
        <end position="436"/>
    </location>
</feature>
<accession>A0AAJ7SYN5</accession>
<dbReference type="Proteomes" id="UP001318040">
    <property type="component" value="Chromosome 10"/>
</dbReference>
<sequence length="436" mass="50404">MNFTLKRLVTSILALLLFASLLHHGFESLNKRTQGPLKVTKCCGHTCLLRTEPFTPALHANILIVSAFWDNRQWPNVVRILAIVNRERRYALRCKFCSSNSFIHYGTLAKVYVHNDHFNFPWALADIICLPVYYKEHYTPDFVALQHNKATFPLIPIENMGRLSQELSFTHDFGVCISTLFGGYNNVLQFTQAMEMYRLLGAGRVTIYNSSCGPELDRVLAHYTATGLVEVIPWPIDRYLTPSTGWTYPTHPGDVHYYGQIAALNDCLYRHMYDTRYLVMNDVDEIIIPVGCADWRCLLKRLNRLYQADIYMVDSHVFPYTATDDFGKMFDKWQNIPGHNILTQVRREPNIPGTFNPSKLIVNPRKVIWTSVHSTERAIGKTVRVPARYAKMHHYRTPEQPTLPKKELIFDAKMWHYYSALIDNVNTVLYETGFLT</sequence>
<dbReference type="GO" id="GO:0016020">
    <property type="term" value="C:membrane"/>
    <property type="evidence" value="ECO:0007669"/>
    <property type="project" value="UniProtKB-SubCell"/>
</dbReference>
<evidence type="ECO:0000256" key="5">
    <source>
        <dbReference type="ARBA" id="ARBA00022692"/>
    </source>
</evidence>
<protein>
    <recommendedName>
        <fullName evidence="8">Glycosyltransferase family 92 protein</fullName>
        <ecNumber evidence="8">2.4.1.-</ecNumber>
    </recommendedName>
</protein>
<gene>
    <name evidence="11" type="primary">LOC116940806</name>
</gene>
<evidence type="ECO:0000256" key="3">
    <source>
        <dbReference type="ARBA" id="ARBA00022676"/>
    </source>
</evidence>
<keyword evidence="9" id="KW-0732">Signal</keyword>
<keyword evidence="6" id="KW-1133">Transmembrane helix</keyword>
<evidence type="ECO:0000256" key="4">
    <source>
        <dbReference type="ARBA" id="ARBA00022679"/>
    </source>
</evidence>
<name>A0AAJ7SYN5_PETMA</name>
<evidence type="ECO:0000256" key="6">
    <source>
        <dbReference type="ARBA" id="ARBA00022989"/>
    </source>
</evidence>
<feature type="signal peptide" evidence="9">
    <location>
        <begin position="1"/>
        <end position="28"/>
    </location>
</feature>
<keyword evidence="7" id="KW-0472">Membrane</keyword>
<evidence type="ECO:0000256" key="1">
    <source>
        <dbReference type="ARBA" id="ARBA00004167"/>
    </source>
</evidence>
<reference evidence="11" key="1">
    <citation type="submission" date="2025-08" db="UniProtKB">
        <authorList>
            <consortium name="RefSeq"/>
        </authorList>
    </citation>
    <scope>IDENTIFICATION</scope>
    <source>
        <tissue evidence="11">Sperm</tissue>
    </source>
</reference>
<keyword evidence="10" id="KW-1185">Reference proteome</keyword>
<keyword evidence="5" id="KW-0812">Transmembrane</keyword>
<evidence type="ECO:0000256" key="9">
    <source>
        <dbReference type="SAM" id="SignalP"/>
    </source>
</evidence>
<keyword evidence="3 8" id="KW-0328">Glycosyltransferase</keyword>
<proteinExistence type="inferred from homology"/>
<evidence type="ECO:0000256" key="8">
    <source>
        <dbReference type="RuleBase" id="RU366017"/>
    </source>
</evidence>
<evidence type="ECO:0000256" key="2">
    <source>
        <dbReference type="ARBA" id="ARBA00007647"/>
    </source>
</evidence>
<evidence type="ECO:0000313" key="10">
    <source>
        <dbReference type="Proteomes" id="UP001318040"/>
    </source>
</evidence>
<dbReference type="KEGG" id="pmrn:116940806"/>
<comment type="subcellular location">
    <subcellularLocation>
        <location evidence="1">Membrane</location>
        <topology evidence="1">Single-pass membrane protein</topology>
    </subcellularLocation>
</comment>